<protein>
    <submittedName>
        <fullName evidence="2">Uncharacterized protein</fullName>
    </submittedName>
</protein>
<feature type="transmembrane region" description="Helical" evidence="1">
    <location>
        <begin position="66"/>
        <end position="87"/>
    </location>
</feature>
<evidence type="ECO:0000313" key="3">
    <source>
        <dbReference type="Proteomes" id="UP000194221"/>
    </source>
</evidence>
<accession>A0A1Y2PD55</accession>
<dbReference type="InParanoid" id="A0A1Y2PD55"/>
<name>A0A1Y2PD55_9FLAO</name>
<keyword evidence="1" id="KW-0472">Membrane</keyword>
<keyword evidence="1" id="KW-1133">Transmembrane helix</keyword>
<dbReference type="AlphaFoldDB" id="A0A1Y2PD55"/>
<gene>
    <name evidence="2" type="ORF">WH52_06560</name>
</gene>
<reference evidence="2 3" key="1">
    <citation type="submission" date="2015-03" db="EMBL/GenBank/DDBJ databases">
        <title>Genome sequence of Tenacibaculum sp. S2-2, isolated from intestinal microbiota of sea cucumber, Apostichopus japonicas.</title>
        <authorList>
            <person name="Shao Z."/>
            <person name="Wang L."/>
            <person name="Li X."/>
        </authorList>
    </citation>
    <scope>NUCLEOTIDE SEQUENCE [LARGE SCALE GENOMIC DNA]</scope>
    <source>
        <strain evidence="2 3">S2-2</strain>
    </source>
</reference>
<feature type="transmembrane region" description="Helical" evidence="1">
    <location>
        <begin position="7"/>
        <end position="27"/>
    </location>
</feature>
<comment type="caution">
    <text evidence="2">The sequence shown here is derived from an EMBL/GenBank/DDBJ whole genome shotgun (WGS) entry which is preliminary data.</text>
</comment>
<evidence type="ECO:0000256" key="1">
    <source>
        <dbReference type="SAM" id="Phobius"/>
    </source>
</evidence>
<evidence type="ECO:0000313" key="2">
    <source>
        <dbReference type="EMBL" id="OSY88416.1"/>
    </source>
</evidence>
<proteinExistence type="predicted"/>
<dbReference type="RefSeq" id="WP_086030145.1">
    <property type="nucleotide sequence ID" value="NZ_LAPZ01000003.1"/>
</dbReference>
<organism evidence="2 3">
    <name type="scientific">Tenacibaculum holothuriorum</name>
    <dbReference type="NCBI Taxonomy" id="1635173"/>
    <lineage>
        <taxon>Bacteria</taxon>
        <taxon>Pseudomonadati</taxon>
        <taxon>Bacteroidota</taxon>
        <taxon>Flavobacteriia</taxon>
        <taxon>Flavobacteriales</taxon>
        <taxon>Flavobacteriaceae</taxon>
        <taxon>Tenacibaculum</taxon>
    </lineage>
</organism>
<sequence length="98" mass="11021">MNSKKSYYSGIIILLLIIIYLMLAYKVNNRNDIFLVIVGLLVFVIGFLSMYGTIQSFKGLKEPNTVYKVVGMIINGSVFLLFSYIILANVGDVIKLFS</sequence>
<keyword evidence="3" id="KW-1185">Reference proteome</keyword>
<feature type="transmembrane region" description="Helical" evidence="1">
    <location>
        <begin position="33"/>
        <end position="54"/>
    </location>
</feature>
<dbReference type="Proteomes" id="UP000194221">
    <property type="component" value="Unassembled WGS sequence"/>
</dbReference>
<keyword evidence="1" id="KW-0812">Transmembrane</keyword>
<dbReference type="STRING" id="1635173.WH52_06560"/>
<dbReference type="EMBL" id="LAPZ01000003">
    <property type="protein sequence ID" value="OSY88416.1"/>
    <property type="molecule type" value="Genomic_DNA"/>
</dbReference>